<sequence>MTDEIRNRALEAHNYRRSRLANGFVKNKNKKNLPKASDMLGMIYSCEMENTAMASAKRCSIRQDPTLPPDVQENHYLVPKDSTSQTSEQALITAIKHWWSQIRETGGIGHGVTFTSYNLGKPIEWFTRMAWATTQYVGCAATPCGSNLWGVVCHYKPGGNILGEHLYKKGDPCTACPPSYQCTERKLCSPA</sequence>
<dbReference type="InterPro" id="IPR035940">
    <property type="entry name" value="CAP_sf"/>
</dbReference>
<protein>
    <submittedName>
        <fullName evidence="2">SCP-like protein</fullName>
    </submittedName>
</protein>
<dbReference type="InterPro" id="IPR001283">
    <property type="entry name" value="CRISP-related"/>
</dbReference>
<dbReference type="InterPro" id="IPR014044">
    <property type="entry name" value="CAP_dom"/>
</dbReference>
<organism evidence="2 3">
    <name type="scientific">Teladorsagia circumcincta</name>
    <name type="common">Brown stomach worm</name>
    <name type="synonym">Ostertagia circumcincta</name>
    <dbReference type="NCBI Taxonomy" id="45464"/>
    <lineage>
        <taxon>Eukaryota</taxon>
        <taxon>Metazoa</taxon>
        <taxon>Ecdysozoa</taxon>
        <taxon>Nematoda</taxon>
        <taxon>Chromadorea</taxon>
        <taxon>Rhabditida</taxon>
        <taxon>Rhabditina</taxon>
        <taxon>Rhabditomorpha</taxon>
        <taxon>Strongyloidea</taxon>
        <taxon>Trichostrongylidae</taxon>
        <taxon>Teladorsagia</taxon>
    </lineage>
</organism>
<evidence type="ECO:0000313" key="2">
    <source>
        <dbReference type="EMBL" id="PIO60080.1"/>
    </source>
</evidence>
<evidence type="ECO:0000313" key="3">
    <source>
        <dbReference type="Proteomes" id="UP000230423"/>
    </source>
</evidence>
<gene>
    <name evidence="2" type="ORF">TELCIR_18430</name>
</gene>
<dbReference type="EMBL" id="KZ356186">
    <property type="protein sequence ID" value="PIO60080.1"/>
    <property type="molecule type" value="Genomic_DNA"/>
</dbReference>
<accession>A0A2G9TS18</accession>
<proteinExistence type="predicted"/>
<evidence type="ECO:0000259" key="1">
    <source>
        <dbReference type="SMART" id="SM00198"/>
    </source>
</evidence>
<dbReference type="Gene3D" id="3.40.33.10">
    <property type="entry name" value="CAP"/>
    <property type="match status" value="1"/>
</dbReference>
<dbReference type="OrthoDB" id="5876828at2759"/>
<dbReference type="SMART" id="SM00198">
    <property type="entry name" value="SCP"/>
    <property type="match status" value="1"/>
</dbReference>
<dbReference type="PANTHER" id="PTHR10334">
    <property type="entry name" value="CYSTEINE-RICH SECRETORY PROTEIN-RELATED"/>
    <property type="match status" value="1"/>
</dbReference>
<dbReference type="Proteomes" id="UP000230423">
    <property type="component" value="Unassembled WGS sequence"/>
</dbReference>
<feature type="domain" description="SCP" evidence="1">
    <location>
        <begin position="4"/>
        <end position="163"/>
    </location>
</feature>
<dbReference type="AlphaFoldDB" id="A0A2G9TS18"/>
<keyword evidence="3" id="KW-1185">Reference proteome</keyword>
<name>A0A2G9TS18_TELCI</name>
<dbReference type="PRINTS" id="PR00837">
    <property type="entry name" value="V5TPXLIKE"/>
</dbReference>
<reference evidence="2 3" key="1">
    <citation type="submission" date="2015-09" db="EMBL/GenBank/DDBJ databases">
        <title>Draft genome of the parasitic nematode Teladorsagia circumcincta isolate WARC Sus (inbred).</title>
        <authorList>
            <person name="Mitreva M."/>
        </authorList>
    </citation>
    <scope>NUCLEOTIDE SEQUENCE [LARGE SCALE GENOMIC DNA]</scope>
    <source>
        <strain evidence="2 3">S</strain>
    </source>
</reference>
<dbReference type="SUPFAM" id="SSF55797">
    <property type="entry name" value="PR-1-like"/>
    <property type="match status" value="1"/>
</dbReference>
<dbReference type="Pfam" id="PF00188">
    <property type="entry name" value="CAP"/>
    <property type="match status" value="1"/>
</dbReference>
<dbReference type="CDD" id="cd05380">
    <property type="entry name" value="CAP_euk"/>
    <property type="match status" value="1"/>
</dbReference>